<dbReference type="SMART" id="SM00448">
    <property type="entry name" value="REC"/>
    <property type="match status" value="1"/>
</dbReference>
<dbReference type="GO" id="GO:0000156">
    <property type="term" value="F:phosphorelay response regulator activity"/>
    <property type="evidence" value="ECO:0007669"/>
    <property type="project" value="TreeGrafter"/>
</dbReference>
<gene>
    <name evidence="8" type="ORF">NZH93_24915</name>
</gene>
<comment type="caution">
    <text evidence="8">The sequence shown here is derived from an EMBL/GenBank/DDBJ whole genome shotgun (WGS) entry which is preliminary data.</text>
</comment>
<proteinExistence type="predicted"/>
<protein>
    <submittedName>
        <fullName evidence="8">Response regulator transcription factor</fullName>
    </submittedName>
</protein>
<dbReference type="PROSITE" id="PS50110">
    <property type="entry name" value="RESPONSE_REGULATORY"/>
    <property type="match status" value="1"/>
</dbReference>
<dbReference type="EMBL" id="JANYMP010000012">
    <property type="protein sequence ID" value="MCS7480110.1"/>
    <property type="molecule type" value="Genomic_DNA"/>
</dbReference>
<dbReference type="GO" id="GO:0032993">
    <property type="term" value="C:protein-DNA complex"/>
    <property type="evidence" value="ECO:0007669"/>
    <property type="project" value="TreeGrafter"/>
</dbReference>
<name>A0A9X2VP60_9PSEU</name>
<dbReference type="InterPro" id="IPR001789">
    <property type="entry name" value="Sig_transdc_resp-reg_receiver"/>
</dbReference>
<evidence type="ECO:0000256" key="1">
    <source>
        <dbReference type="ARBA" id="ARBA00022553"/>
    </source>
</evidence>
<evidence type="ECO:0000313" key="9">
    <source>
        <dbReference type="Proteomes" id="UP001141259"/>
    </source>
</evidence>
<dbReference type="GO" id="GO:0000976">
    <property type="term" value="F:transcription cis-regulatory region binding"/>
    <property type="evidence" value="ECO:0007669"/>
    <property type="project" value="TreeGrafter"/>
</dbReference>
<feature type="DNA-binding region" description="OmpR/PhoB-type" evidence="5">
    <location>
        <begin position="128"/>
        <end position="228"/>
    </location>
</feature>
<keyword evidence="3 5" id="KW-0238">DNA-binding</keyword>
<evidence type="ECO:0000256" key="2">
    <source>
        <dbReference type="ARBA" id="ARBA00023012"/>
    </source>
</evidence>
<dbReference type="PANTHER" id="PTHR48111:SF40">
    <property type="entry name" value="PHOSPHATE REGULON TRANSCRIPTIONAL REGULATORY PROTEIN PHOB"/>
    <property type="match status" value="1"/>
</dbReference>
<dbReference type="InterPro" id="IPR036388">
    <property type="entry name" value="WH-like_DNA-bd_sf"/>
</dbReference>
<evidence type="ECO:0000259" key="6">
    <source>
        <dbReference type="PROSITE" id="PS50110"/>
    </source>
</evidence>
<feature type="domain" description="Response regulatory" evidence="6">
    <location>
        <begin position="7"/>
        <end position="120"/>
    </location>
</feature>
<dbReference type="InterPro" id="IPR001867">
    <property type="entry name" value="OmpR/PhoB-type_DNA-bd"/>
</dbReference>
<dbReference type="Gene3D" id="3.40.50.2300">
    <property type="match status" value="1"/>
</dbReference>
<keyword evidence="2" id="KW-0902">Two-component regulatory system</keyword>
<evidence type="ECO:0000256" key="3">
    <source>
        <dbReference type="ARBA" id="ARBA00023125"/>
    </source>
</evidence>
<accession>A0A9X2VP60</accession>
<evidence type="ECO:0000256" key="4">
    <source>
        <dbReference type="PROSITE-ProRule" id="PRU00169"/>
    </source>
</evidence>
<dbReference type="Pfam" id="PF00072">
    <property type="entry name" value="Response_reg"/>
    <property type="match status" value="1"/>
</dbReference>
<dbReference type="Gene3D" id="1.10.10.10">
    <property type="entry name" value="Winged helix-like DNA-binding domain superfamily/Winged helix DNA-binding domain"/>
    <property type="match status" value="1"/>
</dbReference>
<dbReference type="CDD" id="cd17574">
    <property type="entry name" value="REC_OmpR"/>
    <property type="match status" value="1"/>
</dbReference>
<evidence type="ECO:0000259" key="7">
    <source>
        <dbReference type="PROSITE" id="PS51755"/>
    </source>
</evidence>
<evidence type="ECO:0000256" key="5">
    <source>
        <dbReference type="PROSITE-ProRule" id="PRU01091"/>
    </source>
</evidence>
<dbReference type="CDD" id="cd00383">
    <property type="entry name" value="trans_reg_C"/>
    <property type="match status" value="1"/>
</dbReference>
<dbReference type="SUPFAM" id="SSF52172">
    <property type="entry name" value="CheY-like"/>
    <property type="match status" value="1"/>
</dbReference>
<dbReference type="GO" id="GO:0005829">
    <property type="term" value="C:cytosol"/>
    <property type="evidence" value="ECO:0007669"/>
    <property type="project" value="TreeGrafter"/>
</dbReference>
<dbReference type="Pfam" id="PF00486">
    <property type="entry name" value="Trans_reg_C"/>
    <property type="match status" value="1"/>
</dbReference>
<dbReference type="InterPro" id="IPR039420">
    <property type="entry name" value="WalR-like"/>
</dbReference>
<keyword evidence="1 4" id="KW-0597">Phosphoprotein</keyword>
<dbReference type="PANTHER" id="PTHR48111">
    <property type="entry name" value="REGULATOR OF RPOS"/>
    <property type="match status" value="1"/>
</dbReference>
<dbReference type="PROSITE" id="PS51755">
    <property type="entry name" value="OMPR_PHOB"/>
    <property type="match status" value="1"/>
</dbReference>
<evidence type="ECO:0000313" key="8">
    <source>
        <dbReference type="EMBL" id="MCS7480110.1"/>
    </source>
</evidence>
<dbReference type="InterPro" id="IPR011006">
    <property type="entry name" value="CheY-like_superfamily"/>
</dbReference>
<keyword evidence="9" id="KW-1185">Reference proteome</keyword>
<dbReference type="GO" id="GO:0006355">
    <property type="term" value="P:regulation of DNA-templated transcription"/>
    <property type="evidence" value="ECO:0007669"/>
    <property type="project" value="InterPro"/>
</dbReference>
<reference evidence="8" key="1">
    <citation type="submission" date="2022-08" db="EMBL/GenBank/DDBJ databases">
        <authorList>
            <person name="Tistechok S."/>
            <person name="Samborskyy M."/>
            <person name="Roman I."/>
        </authorList>
    </citation>
    <scope>NUCLEOTIDE SEQUENCE</scope>
    <source>
        <strain evidence="8">DSM 103496</strain>
    </source>
</reference>
<dbReference type="SMART" id="SM00862">
    <property type="entry name" value="Trans_reg_C"/>
    <property type="match status" value="1"/>
</dbReference>
<sequence>MTDEAPLALVAEDEPQMADMVAFILETEGLRVLTVHDGLRAREAWLAGGVDIAVLDVGLPGLDGMSLCREIRAAGSLPVLILTSRSDDDEMIEGLEAGADDYVAKPFKPRVLALRVNALLRRTSARATGPLTVGDLRFDARTRVVTAGGRSVALTDREWRLLTALAARPGEVVSWRKLLAEVWEADEWLGGRDMVKAAIYRLRLRLHDESAHPRYIETVRGAGYRILPWTS</sequence>
<dbReference type="AlphaFoldDB" id="A0A9X2VP60"/>
<dbReference type="Gene3D" id="6.10.250.690">
    <property type="match status" value="1"/>
</dbReference>
<feature type="domain" description="OmpR/PhoB-type" evidence="7">
    <location>
        <begin position="128"/>
        <end position="228"/>
    </location>
</feature>
<dbReference type="RefSeq" id="WP_259625605.1">
    <property type="nucleotide sequence ID" value="NZ_JANYMP010000012.1"/>
</dbReference>
<feature type="modified residue" description="4-aspartylphosphate" evidence="4">
    <location>
        <position position="56"/>
    </location>
</feature>
<organism evidence="8 9">
    <name type="scientific">Umezawaea endophytica</name>
    <dbReference type="NCBI Taxonomy" id="1654476"/>
    <lineage>
        <taxon>Bacteria</taxon>
        <taxon>Bacillati</taxon>
        <taxon>Actinomycetota</taxon>
        <taxon>Actinomycetes</taxon>
        <taxon>Pseudonocardiales</taxon>
        <taxon>Pseudonocardiaceae</taxon>
        <taxon>Umezawaea</taxon>
    </lineage>
</organism>
<dbReference type="Proteomes" id="UP001141259">
    <property type="component" value="Unassembled WGS sequence"/>
</dbReference>